<evidence type="ECO:0008006" key="4">
    <source>
        <dbReference type="Google" id="ProtNLM"/>
    </source>
</evidence>
<dbReference type="AlphaFoldDB" id="A0A2G5TCE7"/>
<sequence length="741" mass="83177">MNFPIFLAFFICLVSAQQLIDLKTFRGKNVRNSINAHAPYDVFVSATSDDAEILAQIHLITQDKQNQTFLQLKNRKPFLTTSQIQPFPVQTTAYVTTNLTDEQVKNLTGMIFICTTNQQQINNFHVIDVDKPQTLYLPNENQTVLFLNSNMDSSPVQYSTISSWNQSSNSSIYFYKGIPTDLPEKDNTFIFSNPVSPTRATDHTIEFFSNVQKFSLGLGAFYIKYYGSLSFNIAPEYYDVNGTSTNSTTTTGFYMKPKSQKDRNVTIQIAQNSKDVGGVTGSNTVGTLPKNGKVTFGVRSADLEAKNPMNPSDEIQDWTTNFIGNQIFINSENGTDGEFFVQYYMRANQKMNVLILLAFSICLISAQQLIDLKTFRGENFKNFISAHAPYDVFVSATSDDAEVLAQIHLVTQDKQNQTFQQLKNRKPFLTTGQILPFPVQTTAYVTTNLTDQQVKSLTGMIFISTTNQQQINKFHVIDVDKPQTLYLPSENQTVLFLNSNMDSSPVQYSTISSWNQSSNSSIYFYRGFPTGLPEKDYTFIFSNPVSPSPMDDTIAFFSNVQKFSLGLGAFYIKHFGDLSFNIAPEYYDANGSSTNSITTTGFYMKTKNQKDRNVTIFVAENTEHIYGDTGINIVGNFPQNGEVTFEVRNVGGKIKMDWNPKDELQDFATSEIANLIFINSENGTDGEFFVQYYMRGFQRKHILSTFASTDAPVETTTKGAGILNLVISILALVLCLEVSCD</sequence>
<evidence type="ECO:0000256" key="1">
    <source>
        <dbReference type="SAM" id="SignalP"/>
    </source>
</evidence>
<protein>
    <recommendedName>
        <fullName evidence="4">CUB-like domain-containing protein</fullName>
    </recommendedName>
</protein>
<dbReference type="PANTHER" id="PTHR21733:SF8">
    <property type="entry name" value="DOWNSTREAM OF DAF-16 (REGULATED BY DAF-16)"/>
    <property type="match status" value="1"/>
</dbReference>
<feature type="chain" id="PRO_5013814995" description="CUB-like domain-containing protein" evidence="1">
    <location>
        <begin position="17"/>
        <end position="741"/>
    </location>
</feature>
<feature type="signal peptide" evidence="1">
    <location>
        <begin position="1"/>
        <end position="16"/>
    </location>
</feature>
<evidence type="ECO:0000313" key="2">
    <source>
        <dbReference type="EMBL" id="PIC24952.1"/>
    </source>
</evidence>
<dbReference type="GO" id="GO:0045087">
    <property type="term" value="P:innate immune response"/>
    <property type="evidence" value="ECO:0007669"/>
    <property type="project" value="TreeGrafter"/>
</dbReference>
<gene>
    <name evidence="2" type="primary">Cnig_chr_V.g18075</name>
    <name evidence="2" type="ORF">B9Z55_018075</name>
</gene>
<name>A0A2G5TCE7_9PELO</name>
<comment type="caution">
    <text evidence="2">The sequence shown here is derived from an EMBL/GenBank/DDBJ whole genome shotgun (WGS) entry which is preliminary data.</text>
</comment>
<dbReference type="EMBL" id="PDUG01000005">
    <property type="protein sequence ID" value="PIC24952.1"/>
    <property type="molecule type" value="Genomic_DNA"/>
</dbReference>
<dbReference type="InterPro" id="IPR005071">
    <property type="entry name" value="Glycoprotein"/>
</dbReference>
<evidence type="ECO:0000313" key="3">
    <source>
        <dbReference type="Proteomes" id="UP000230233"/>
    </source>
</evidence>
<organism evidence="2 3">
    <name type="scientific">Caenorhabditis nigoni</name>
    <dbReference type="NCBI Taxonomy" id="1611254"/>
    <lineage>
        <taxon>Eukaryota</taxon>
        <taxon>Metazoa</taxon>
        <taxon>Ecdysozoa</taxon>
        <taxon>Nematoda</taxon>
        <taxon>Chromadorea</taxon>
        <taxon>Rhabditida</taxon>
        <taxon>Rhabditina</taxon>
        <taxon>Rhabditomorpha</taxon>
        <taxon>Rhabditoidea</taxon>
        <taxon>Rhabditidae</taxon>
        <taxon>Peloderinae</taxon>
        <taxon>Caenorhabditis</taxon>
    </lineage>
</organism>
<dbReference type="Proteomes" id="UP000230233">
    <property type="component" value="Chromosome V"/>
</dbReference>
<proteinExistence type="predicted"/>
<dbReference type="Pfam" id="PF03409">
    <property type="entry name" value="Glycoprotein"/>
    <property type="match status" value="2"/>
</dbReference>
<dbReference type="OrthoDB" id="5862339at2759"/>
<reference evidence="3" key="1">
    <citation type="submission" date="2017-10" db="EMBL/GenBank/DDBJ databases">
        <title>Rapid genome shrinkage in a self-fertile nematode reveals novel sperm competition proteins.</title>
        <authorList>
            <person name="Yin D."/>
            <person name="Schwarz E.M."/>
            <person name="Thomas C.G."/>
            <person name="Felde R.L."/>
            <person name="Korf I.F."/>
            <person name="Cutter A.D."/>
            <person name="Schartner C.M."/>
            <person name="Ralston E.J."/>
            <person name="Meyer B.J."/>
            <person name="Haag E.S."/>
        </authorList>
    </citation>
    <scope>NUCLEOTIDE SEQUENCE [LARGE SCALE GENOMIC DNA]</scope>
    <source>
        <strain evidence="3">JU1422</strain>
    </source>
</reference>
<dbReference type="GO" id="GO:0045121">
    <property type="term" value="C:membrane raft"/>
    <property type="evidence" value="ECO:0007669"/>
    <property type="project" value="TreeGrafter"/>
</dbReference>
<accession>A0A2G5TCE7</accession>
<keyword evidence="3" id="KW-1185">Reference proteome</keyword>
<dbReference type="PANTHER" id="PTHR21733">
    <property type="entry name" value="CUB_2 DOMAIN-CONTAINING PROTEIN-RELATED-RELATED"/>
    <property type="match status" value="1"/>
</dbReference>
<keyword evidence="1" id="KW-0732">Signal</keyword>
<dbReference type="STRING" id="1611254.A0A2G5TCE7"/>